<dbReference type="EMBL" id="OC317744">
    <property type="protein sequence ID" value="CAD7398820.1"/>
    <property type="molecule type" value="Genomic_DNA"/>
</dbReference>
<dbReference type="AlphaFoldDB" id="A0A7R9CLN0"/>
<evidence type="ECO:0000313" key="2">
    <source>
        <dbReference type="EMBL" id="CAD7398820.1"/>
    </source>
</evidence>
<organism evidence="2">
    <name type="scientific">Timema cristinae</name>
    <name type="common">Walking stick</name>
    <dbReference type="NCBI Taxonomy" id="61476"/>
    <lineage>
        <taxon>Eukaryota</taxon>
        <taxon>Metazoa</taxon>
        <taxon>Ecdysozoa</taxon>
        <taxon>Arthropoda</taxon>
        <taxon>Hexapoda</taxon>
        <taxon>Insecta</taxon>
        <taxon>Pterygota</taxon>
        <taxon>Neoptera</taxon>
        <taxon>Polyneoptera</taxon>
        <taxon>Phasmatodea</taxon>
        <taxon>Timematodea</taxon>
        <taxon>Timematoidea</taxon>
        <taxon>Timematidae</taxon>
        <taxon>Timema</taxon>
    </lineage>
</organism>
<feature type="chain" id="PRO_5030532298" evidence="1">
    <location>
        <begin position="19"/>
        <end position="68"/>
    </location>
</feature>
<protein>
    <submittedName>
        <fullName evidence="2">Uncharacterized protein</fullName>
    </submittedName>
</protein>
<keyword evidence="1" id="KW-0732">Signal</keyword>
<name>A0A7R9CLN0_TIMCR</name>
<reference evidence="2" key="1">
    <citation type="submission" date="2020-11" db="EMBL/GenBank/DDBJ databases">
        <authorList>
            <person name="Tran Van P."/>
        </authorList>
    </citation>
    <scope>NUCLEOTIDE SEQUENCE</scope>
</reference>
<feature type="signal peptide" evidence="1">
    <location>
        <begin position="1"/>
        <end position="18"/>
    </location>
</feature>
<gene>
    <name evidence="2" type="ORF">TCEB3V08_LOCUS4677</name>
</gene>
<accession>A0A7R9CLN0</accession>
<sequence length="68" mass="7356">MDAILLLNAFSLGYFSLGSPDCTIAPRYKEINFINNSKEGEGVESPVGRAEQQQMGTVERGECCELAG</sequence>
<proteinExistence type="predicted"/>
<evidence type="ECO:0000256" key="1">
    <source>
        <dbReference type="SAM" id="SignalP"/>
    </source>
</evidence>